<dbReference type="EMBL" id="MU005613">
    <property type="protein sequence ID" value="KAF2678231.1"/>
    <property type="molecule type" value="Genomic_DNA"/>
</dbReference>
<organism evidence="2 3">
    <name type="scientific">Lentithecium fluviatile CBS 122367</name>
    <dbReference type="NCBI Taxonomy" id="1168545"/>
    <lineage>
        <taxon>Eukaryota</taxon>
        <taxon>Fungi</taxon>
        <taxon>Dikarya</taxon>
        <taxon>Ascomycota</taxon>
        <taxon>Pezizomycotina</taxon>
        <taxon>Dothideomycetes</taxon>
        <taxon>Pleosporomycetidae</taxon>
        <taxon>Pleosporales</taxon>
        <taxon>Massarineae</taxon>
        <taxon>Lentitheciaceae</taxon>
        <taxon>Lentithecium</taxon>
    </lineage>
</organism>
<proteinExistence type="predicted"/>
<evidence type="ECO:0000256" key="1">
    <source>
        <dbReference type="SAM" id="MobiDB-lite"/>
    </source>
</evidence>
<gene>
    <name evidence="2" type="ORF">K458DRAFT_423187</name>
</gene>
<dbReference type="AlphaFoldDB" id="A0A6G1IJW2"/>
<reference evidence="2" key="1">
    <citation type="journal article" date="2020" name="Stud. Mycol.">
        <title>101 Dothideomycetes genomes: a test case for predicting lifestyles and emergence of pathogens.</title>
        <authorList>
            <person name="Haridas S."/>
            <person name="Albert R."/>
            <person name="Binder M."/>
            <person name="Bloem J."/>
            <person name="Labutti K."/>
            <person name="Salamov A."/>
            <person name="Andreopoulos B."/>
            <person name="Baker S."/>
            <person name="Barry K."/>
            <person name="Bills G."/>
            <person name="Bluhm B."/>
            <person name="Cannon C."/>
            <person name="Castanera R."/>
            <person name="Culley D."/>
            <person name="Daum C."/>
            <person name="Ezra D."/>
            <person name="Gonzalez J."/>
            <person name="Henrissat B."/>
            <person name="Kuo A."/>
            <person name="Liang C."/>
            <person name="Lipzen A."/>
            <person name="Lutzoni F."/>
            <person name="Magnuson J."/>
            <person name="Mondo S."/>
            <person name="Nolan M."/>
            <person name="Ohm R."/>
            <person name="Pangilinan J."/>
            <person name="Park H.-J."/>
            <person name="Ramirez L."/>
            <person name="Alfaro M."/>
            <person name="Sun H."/>
            <person name="Tritt A."/>
            <person name="Yoshinaga Y."/>
            <person name="Zwiers L.-H."/>
            <person name="Turgeon B."/>
            <person name="Goodwin S."/>
            <person name="Spatafora J."/>
            <person name="Crous P."/>
            <person name="Grigoriev I."/>
        </authorList>
    </citation>
    <scope>NUCLEOTIDE SEQUENCE</scope>
    <source>
        <strain evidence="2">CBS 122367</strain>
    </source>
</reference>
<evidence type="ECO:0000313" key="2">
    <source>
        <dbReference type="EMBL" id="KAF2678231.1"/>
    </source>
</evidence>
<name>A0A6G1IJW2_9PLEO</name>
<dbReference type="Proteomes" id="UP000799291">
    <property type="component" value="Unassembled WGS sequence"/>
</dbReference>
<protein>
    <submittedName>
        <fullName evidence="2">Uncharacterized protein</fullName>
    </submittedName>
</protein>
<sequence>MSSSSSTPVKYRYRRVLRRARSASPLRARVTTLTRRHTSAHPRSRKRHVTLCRLPVIRTSSNRDNDSDDSTPSHHVHYYRTSAPPHDRRWERDDQGEWRFDLRRHTERTGYVRRDYTRPRVDYESWTDEEYSSFSSDDEYTQSSSDDECAYWRSDDEWEDHLQIRKEKRKTNHRLEGRSSYRPMLVVEERRPRSLSPYRHVEVVRPVIRDRVYPPFVRPSGRRR</sequence>
<evidence type="ECO:0000313" key="3">
    <source>
        <dbReference type="Proteomes" id="UP000799291"/>
    </source>
</evidence>
<keyword evidence="3" id="KW-1185">Reference proteome</keyword>
<feature type="region of interest" description="Disordered" evidence="1">
    <location>
        <begin position="56"/>
        <end position="90"/>
    </location>
</feature>
<accession>A0A6G1IJW2</accession>